<evidence type="ECO:0000256" key="1">
    <source>
        <dbReference type="ARBA" id="ARBA00004123"/>
    </source>
</evidence>
<dbReference type="GO" id="GO:0016593">
    <property type="term" value="C:Cdc73/Paf1 complex"/>
    <property type="evidence" value="ECO:0007669"/>
    <property type="project" value="InterPro"/>
</dbReference>
<dbReference type="GO" id="GO:0032968">
    <property type="term" value="P:positive regulation of transcription elongation by RNA polymerase II"/>
    <property type="evidence" value="ECO:0007669"/>
    <property type="project" value="TreeGrafter"/>
</dbReference>
<feature type="compositionally biased region" description="Polar residues" evidence="5">
    <location>
        <begin position="23"/>
        <end position="44"/>
    </location>
</feature>
<feature type="region of interest" description="Disordered" evidence="5">
    <location>
        <begin position="340"/>
        <end position="466"/>
    </location>
</feature>
<reference evidence="7" key="2">
    <citation type="submission" date="2023-06" db="EMBL/GenBank/DDBJ databases">
        <authorList>
            <consortium name="Lawrence Berkeley National Laboratory"/>
            <person name="Mondo S.J."/>
            <person name="Hensen N."/>
            <person name="Bonometti L."/>
            <person name="Westerberg I."/>
            <person name="Brannstrom I.O."/>
            <person name="Guillou S."/>
            <person name="Cros-Aarteil S."/>
            <person name="Calhoun S."/>
            <person name="Haridas S."/>
            <person name="Kuo A."/>
            <person name="Pangilinan J."/>
            <person name="Riley R."/>
            <person name="Labutti K."/>
            <person name="Andreopoulos B."/>
            <person name="Lipzen A."/>
            <person name="Chen C."/>
            <person name="Yanf M."/>
            <person name="Daum C."/>
            <person name="Ng V."/>
            <person name="Clum A."/>
            <person name="Steindorff A."/>
            <person name="Ohm R."/>
            <person name="Martin F."/>
            <person name="Silar P."/>
            <person name="Natvig D."/>
            <person name="Lalanne C."/>
            <person name="Gautier V."/>
            <person name="Ament-Velasquez S.L."/>
            <person name="Kruys A."/>
            <person name="Hutchinson M.I."/>
            <person name="Powell A.J."/>
            <person name="Barry K."/>
            <person name="Miller A.N."/>
            <person name="Grigoriev I.V."/>
            <person name="Debuchy R."/>
            <person name="Gladieux P."/>
            <person name="Thoren M.H."/>
            <person name="Johannesson H."/>
        </authorList>
    </citation>
    <scope>NUCLEOTIDE SEQUENCE</scope>
    <source>
        <strain evidence="7">CBS 626.80</strain>
    </source>
</reference>
<accession>A0AAN6SIH7</accession>
<feature type="compositionally biased region" description="Basic and acidic residues" evidence="5">
    <location>
        <begin position="370"/>
        <end position="381"/>
    </location>
</feature>
<feature type="region of interest" description="Disordered" evidence="5">
    <location>
        <begin position="1"/>
        <end position="103"/>
    </location>
</feature>
<evidence type="ECO:0000259" key="6">
    <source>
        <dbReference type="Pfam" id="PF05179"/>
    </source>
</evidence>
<feature type="compositionally biased region" description="Polar residues" evidence="5">
    <location>
        <begin position="1"/>
        <end position="16"/>
    </location>
</feature>
<evidence type="ECO:0000313" key="7">
    <source>
        <dbReference type="EMBL" id="KAK3954619.1"/>
    </source>
</evidence>
<evidence type="ECO:0000256" key="2">
    <source>
        <dbReference type="ARBA" id="ARBA00010427"/>
    </source>
</evidence>
<dbReference type="AlphaFoldDB" id="A0AAN6SIH7"/>
<dbReference type="GO" id="GO:0006368">
    <property type="term" value="P:transcription elongation by RNA polymerase II"/>
    <property type="evidence" value="ECO:0007669"/>
    <property type="project" value="InterPro"/>
</dbReference>
<dbReference type="InterPro" id="IPR031336">
    <property type="entry name" value="CDC73_C"/>
</dbReference>
<dbReference type="Proteomes" id="UP001303222">
    <property type="component" value="Unassembled WGS sequence"/>
</dbReference>
<feature type="domain" description="Cell division control protein 73 C-terminal" evidence="6">
    <location>
        <begin position="763"/>
        <end position="922"/>
    </location>
</feature>
<dbReference type="PANTHER" id="PTHR12466:SF8">
    <property type="entry name" value="PARAFIBROMIN"/>
    <property type="match status" value="1"/>
</dbReference>
<comment type="similarity">
    <text evidence="2">Belongs to the CDC73 family.</text>
</comment>
<dbReference type="Gene3D" id="3.40.50.11990">
    <property type="entry name" value="RNA polymerase II accessory factor, Cdc73 C-terminal domain"/>
    <property type="match status" value="1"/>
</dbReference>
<comment type="caution">
    <text evidence="7">The sequence shown here is derived from an EMBL/GenBank/DDBJ whole genome shotgun (WGS) entry which is preliminary data.</text>
</comment>
<evidence type="ECO:0000256" key="3">
    <source>
        <dbReference type="ARBA" id="ARBA00023163"/>
    </source>
</evidence>
<evidence type="ECO:0000256" key="5">
    <source>
        <dbReference type="SAM" id="MobiDB-lite"/>
    </source>
</evidence>
<keyword evidence="8" id="KW-1185">Reference proteome</keyword>
<reference evidence="7" key="1">
    <citation type="journal article" date="2023" name="Mol. Phylogenet. Evol.">
        <title>Genome-scale phylogeny and comparative genomics of the fungal order Sordariales.</title>
        <authorList>
            <person name="Hensen N."/>
            <person name="Bonometti L."/>
            <person name="Westerberg I."/>
            <person name="Brannstrom I.O."/>
            <person name="Guillou S."/>
            <person name="Cros-Aarteil S."/>
            <person name="Calhoun S."/>
            <person name="Haridas S."/>
            <person name="Kuo A."/>
            <person name="Mondo S."/>
            <person name="Pangilinan J."/>
            <person name="Riley R."/>
            <person name="LaButti K."/>
            <person name="Andreopoulos B."/>
            <person name="Lipzen A."/>
            <person name="Chen C."/>
            <person name="Yan M."/>
            <person name="Daum C."/>
            <person name="Ng V."/>
            <person name="Clum A."/>
            <person name="Steindorff A."/>
            <person name="Ohm R.A."/>
            <person name="Martin F."/>
            <person name="Silar P."/>
            <person name="Natvig D.O."/>
            <person name="Lalanne C."/>
            <person name="Gautier V."/>
            <person name="Ament-Velasquez S.L."/>
            <person name="Kruys A."/>
            <person name="Hutchinson M.I."/>
            <person name="Powell A.J."/>
            <person name="Barry K."/>
            <person name="Miller A.N."/>
            <person name="Grigoriev I.V."/>
            <person name="Debuchy R."/>
            <person name="Gladieux P."/>
            <person name="Hiltunen Thoren M."/>
            <person name="Johannesson H."/>
        </authorList>
    </citation>
    <scope>NUCLEOTIDE SEQUENCE</scope>
    <source>
        <strain evidence="7">CBS 626.80</strain>
    </source>
</reference>
<organism evidence="7 8">
    <name type="scientific">Pseudoneurospora amorphoporcata</name>
    <dbReference type="NCBI Taxonomy" id="241081"/>
    <lineage>
        <taxon>Eukaryota</taxon>
        <taxon>Fungi</taxon>
        <taxon>Dikarya</taxon>
        <taxon>Ascomycota</taxon>
        <taxon>Pezizomycotina</taxon>
        <taxon>Sordariomycetes</taxon>
        <taxon>Sordariomycetidae</taxon>
        <taxon>Sordariales</taxon>
        <taxon>Sordariaceae</taxon>
        <taxon>Pseudoneurospora</taxon>
    </lineage>
</organism>
<feature type="compositionally biased region" description="Basic and acidic residues" evidence="5">
    <location>
        <begin position="442"/>
        <end position="466"/>
    </location>
</feature>
<feature type="compositionally biased region" description="Polar residues" evidence="5">
    <location>
        <begin position="165"/>
        <end position="191"/>
    </location>
</feature>
<keyword evidence="3" id="KW-0804">Transcription</keyword>
<dbReference type="Pfam" id="PF05179">
    <property type="entry name" value="CDC73_C"/>
    <property type="match status" value="1"/>
</dbReference>
<sequence>MTSSPVTQIENENNNLAPRRSIFQPSESGDRVTTISDRFNSRTMSSSSSSPRYQGGKRRRSSLPSLGGTVLDGSLSRVPSTSGVLIRNPKGNSPRGVYGLDPPRPPKEGYEWVWYPEGYWAEREFRPIDFAAASSRTPEIKVWKWRRRSRKTGSGNLDNDAPTVSPKTNLNPPQQQPPVSTNTPSSPQSPFRTEEAHILALQSPGVQLMTSTSLVESEWLAPKHSLQTPRPLDLSLAEASSDVPTESRGFPGFLSKTGNSAMSVLQKTKDRRHSSGVRISNPCKQQLICIGAKDRVLRLIYVLTMRPQEATRIHTPPLKEDTADGRPRGYFFNVSIPIDAPDTGSSASSKETNFTTTTMHRSLPPTPLRHPAEAIEEEQTRYRNGPRRGDFSLPPTPGLSGLPPTPGLSSLPPTPGAPSLPTTPGTADKKRREWWDAPAKSAEARRAERAERMANGRSRCDGEGGRLRKKGQFMFDIPEHLPNSPMCPANPKHLKSKGKGVCVYHGRRKSTSMSDDAYDSRDTMSESNTKHSSAKTKMASVDHDPLLLLRGSIASNSQIIPTTSADASSDSSAEVPLSQATHLVFTHPTRVVIPIDAPTRFVSNSSPVDLRSIYFAWLNHEVAIPEYNASATKLNDELGGAGAVHKFAFVERLELIAWLEGGSEESEYIKPLGGETGGTSATGAASTTATSKAAPAVSARSGRGTLDPRLAQIYNGERRMGDRNSVLRGIKPTLAQAFMSKKPGPTAITNNPALAINQKPARRPDPIILLSPSASSLLRMSNIRDFLENGKYTLPDHNASTSVLHLSRMMKDIDPNRPMRFILVEGPEQFKPEYWNRVVAVFTTGQSWQFKNYRWSQPTDLFRHVLGIYVGWRGEQPPESVRSFGHRLLATSVDKVRDAGAAGAENRWRDREVVESIWKAIEVNMRSKGWRKDAAPASI</sequence>
<feature type="region of interest" description="Disordered" evidence="5">
    <location>
        <begin position="150"/>
        <end position="192"/>
    </location>
</feature>
<dbReference type="PANTHER" id="PTHR12466">
    <property type="entry name" value="CDC73 DOMAIN PROTEIN"/>
    <property type="match status" value="1"/>
</dbReference>
<feature type="compositionally biased region" description="Polar residues" evidence="5">
    <location>
        <begin position="343"/>
        <end position="360"/>
    </location>
</feature>
<feature type="region of interest" description="Disordered" evidence="5">
    <location>
        <begin position="510"/>
        <end position="538"/>
    </location>
</feature>
<feature type="compositionally biased region" description="Low complexity" evidence="5">
    <location>
        <begin position="398"/>
        <end position="411"/>
    </location>
</feature>
<dbReference type="InterPro" id="IPR007852">
    <property type="entry name" value="Cdc73/Parafibromin"/>
</dbReference>
<dbReference type="InterPro" id="IPR038103">
    <property type="entry name" value="CDC73_C_sf"/>
</dbReference>
<dbReference type="FunFam" id="3.40.50.11990:FF:000003">
    <property type="entry name" value="Pol II transcription elongation factor subunit Cdc73"/>
    <property type="match status" value="1"/>
</dbReference>
<gene>
    <name evidence="7" type="ORF">QBC32DRAFT_207393</name>
</gene>
<keyword evidence="4" id="KW-0539">Nucleus</keyword>
<dbReference type="GO" id="GO:0000993">
    <property type="term" value="F:RNA polymerase II complex binding"/>
    <property type="evidence" value="ECO:0007669"/>
    <property type="project" value="TreeGrafter"/>
</dbReference>
<protein>
    <submittedName>
        <fullName evidence="7">RNA pol II accessory factor, Cdc73 family-domain-containing protein</fullName>
    </submittedName>
</protein>
<proteinExistence type="inferred from homology"/>
<evidence type="ECO:0000256" key="4">
    <source>
        <dbReference type="ARBA" id="ARBA00023242"/>
    </source>
</evidence>
<evidence type="ECO:0000313" key="8">
    <source>
        <dbReference type="Proteomes" id="UP001303222"/>
    </source>
</evidence>
<feature type="compositionally biased region" description="Low complexity" evidence="5">
    <location>
        <begin position="678"/>
        <end position="699"/>
    </location>
</feature>
<comment type="subcellular location">
    <subcellularLocation>
        <location evidence="1">Nucleus</location>
    </subcellularLocation>
</comment>
<dbReference type="EMBL" id="MU859087">
    <property type="protein sequence ID" value="KAK3954619.1"/>
    <property type="molecule type" value="Genomic_DNA"/>
</dbReference>
<name>A0AAN6SIH7_9PEZI</name>
<feature type="region of interest" description="Disordered" evidence="5">
    <location>
        <begin position="672"/>
        <end position="703"/>
    </location>
</feature>